<evidence type="ECO:0000313" key="2">
    <source>
        <dbReference type="Proteomes" id="UP000617628"/>
    </source>
</evidence>
<accession>A0A934RU81</accession>
<dbReference type="AlphaFoldDB" id="A0A934RU81"/>
<gene>
    <name evidence="1" type="ORF">JIN87_01430</name>
</gene>
<evidence type="ECO:0000313" key="1">
    <source>
        <dbReference type="EMBL" id="MBK1875505.1"/>
    </source>
</evidence>
<dbReference type="RefSeq" id="WP_200353722.1">
    <property type="nucleotide sequence ID" value="NZ_JAENIL010000002.1"/>
</dbReference>
<name>A0A934RU81_9BACT</name>
<dbReference type="EMBL" id="JAENIL010000002">
    <property type="protein sequence ID" value="MBK1875505.1"/>
    <property type="molecule type" value="Genomic_DNA"/>
</dbReference>
<comment type="caution">
    <text evidence="1">The sequence shown here is derived from an EMBL/GenBank/DDBJ whole genome shotgun (WGS) entry which is preliminary data.</text>
</comment>
<organism evidence="1 2">
    <name type="scientific">Pelagicoccus mobilis</name>
    <dbReference type="NCBI Taxonomy" id="415221"/>
    <lineage>
        <taxon>Bacteria</taxon>
        <taxon>Pseudomonadati</taxon>
        <taxon>Verrucomicrobiota</taxon>
        <taxon>Opitutia</taxon>
        <taxon>Puniceicoccales</taxon>
        <taxon>Pelagicoccaceae</taxon>
        <taxon>Pelagicoccus</taxon>
    </lineage>
</organism>
<keyword evidence="2" id="KW-1185">Reference proteome</keyword>
<proteinExistence type="predicted"/>
<dbReference type="Proteomes" id="UP000617628">
    <property type="component" value="Unassembled WGS sequence"/>
</dbReference>
<sequence length="189" mass="21762">MNMQINGILIISFLLVNTLVARTSVVISSFEECFEAAEVALVVSKATPLPSKNIRKGANHDFSWERLIKNTKFKVDAVLKGKYRNKHYTLSYETVDLTRDKYGFYRALYIEKRLLEFRIDTNLDYSKQEDIPGDFDPRQPSFESDKTYLLLLKKVNGRLVLLDERYLSKFELNSNINVLQPAVIEGAGE</sequence>
<reference evidence="1" key="1">
    <citation type="submission" date="2021-01" db="EMBL/GenBank/DDBJ databases">
        <title>Modified the classification status of verrucomicrobia.</title>
        <authorList>
            <person name="Feng X."/>
        </authorList>
    </citation>
    <scope>NUCLEOTIDE SEQUENCE</scope>
    <source>
        <strain evidence="1">KCTC 13126</strain>
    </source>
</reference>
<protein>
    <submittedName>
        <fullName evidence="1">Uncharacterized protein</fullName>
    </submittedName>
</protein>